<comment type="caution">
    <text evidence="1">The sequence shown here is derived from an EMBL/GenBank/DDBJ whole genome shotgun (WGS) entry which is preliminary data.</text>
</comment>
<sequence length="48" mass="5847">MNEKDIPTTYFYFVMELCQPESLRDRLIKRAIDRHQAWSIFDQITRGI</sequence>
<dbReference type="EMBL" id="CAJOBI010127757">
    <property type="protein sequence ID" value="CAF4709551.1"/>
    <property type="molecule type" value="Genomic_DNA"/>
</dbReference>
<dbReference type="InterPro" id="IPR011009">
    <property type="entry name" value="Kinase-like_dom_sf"/>
</dbReference>
<accession>A0A8S3A9J1</accession>
<dbReference type="SUPFAM" id="SSF56112">
    <property type="entry name" value="Protein kinase-like (PK-like)"/>
    <property type="match status" value="1"/>
</dbReference>
<dbReference type="AlphaFoldDB" id="A0A8S3A9J1"/>
<evidence type="ECO:0000313" key="2">
    <source>
        <dbReference type="Proteomes" id="UP000676336"/>
    </source>
</evidence>
<protein>
    <submittedName>
        <fullName evidence="1">Uncharacterized protein</fullName>
    </submittedName>
</protein>
<reference evidence="1" key="1">
    <citation type="submission" date="2021-02" db="EMBL/GenBank/DDBJ databases">
        <authorList>
            <person name="Nowell W R."/>
        </authorList>
    </citation>
    <scope>NUCLEOTIDE SEQUENCE</scope>
</reference>
<proteinExistence type="predicted"/>
<feature type="non-terminal residue" evidence="1">
    <location>
        <position position="48"/>
    </location>
</feature>
<name>A0A8S3A9J1_9BILA</name>
<organism evidence="1 2">
    <name type="scientific">Rotaria magnacalcarata</name>
    <dbReference type="NCBI Taxonomy" id="392030"/>
    <lineage>
        <taxon>Eukaryota</taxon>
        <taxon>Metazoa</taxon>
        <taxon>Spiralia</taxon>
        <taxon>Gnathifera</taxon>
        <taxon>Rotifera</taxon>
        <taxon>Eurotatoria</taxon>
        <taxon>Bdelloidea</taxon>
        <taxon>Philodinida</taxon>
        <taxon>Philodinidae</taxon>
        <taxon>Rotaria</taxon>
    </lineage>
</organism>
<evidence type="ECO:0000313" key="1">
    <source>
        <dbReference type="EMBL" id="CAF4709551.1"/>
    </source>
</evidence>
<dbReference type="Proteomes" id="UP000676336">
    <property type="component" value="Unassembled WGS sequence"/>
</dbReference>
<gene>
    <name evidence="1" type="ORF">SMN809_LOCUS43380</name>
</gene>